<protein>
    <submittedName>
        <fullName evidence="1">Uncharacterized protein</fullName>
    </submittedName>
</protein>
<dbReference type="eggNOG" id="ENOG5031I1C">
    <property type="taxonomic scope" value="Bacteria"/>
</dbReference>
<dbReference type="AlphaFoldDB" id="A0A0H3I7D7"/>
<dbReference type="HOGENOM" id="CLU_3375139_0_0_6"/>
<evidence type="ECO:0000313" key="2">
    <source>
        <dbReference type="Proteomes" id="UP000008044"/>
    </source>
</evidence>
<name>A0A0H3I7D7_PECPM</name>
<accession>A0A0H3I7D7</accession>
<proteinExistence type="predicted"/>
<dbReference type="Proteomes" id="UP000008044">
    <property type="component" value="Chromosome"/>
</dbReference>
<dbReference type="EMBL" id="CP003415">
    <property type="protein sequence ID" value="AFI89841.1"/>
    <property type="molecule type" value="Genomic_DNA"/>
</dbReference>
<organism evidence="1 2">
    <name type="scientific">Pectobacterium parmentieri</name>
    <dbReference type="NCBI Taxonomy" id="1905730"/>
    <lineage>
        <taxon>Bacteria</taxon>
        <taxon>Pseudomonadati</taxon>
        <taxon>Pseudomonadota</taxon>
        <taxon>Gammaproteobacteria</taxon>
        <taxon>Enterobacterales</taxon>
        <taxon>Pectobacteriaceae</taxon>
        <taxon>Pectobacterium</taxon>
    </lineage>
</organism>
<evidence type="ECO:0000313" key="1">
    <source>
        <dbReference type="EMBL" id="AFI89841.1"/>
    </source>
</evidence>
<dbReference type="KEGG" id="pec:W5S_1750"/>
<reference evidence="1 2" key="1">
    <citation type="journal article" date="2012" name="J. Bacteriol.">
        <title>Genome sequence of Pectobacterium sp. strain SCC3193.</title>
        <authorList>
            <person name="Koskinen J.P."/>
            <person name="Laine P."/>
            <person name="Niemi O."/>
            <person name="Nykyri J."/>
            <person name="Harjunpaa H."/>
            <person name="Auvinen P."/>
            <person name="Paulin L."/>
            <person name="Pirhonen M."/>
            <person name="Palva T."/>
            <person name="Holm L."/>
        </authorList>
    </citation>
    <scope>NUCLEOTIDE SEQUENCE [LARGE SCALE GENOMIC DNA]</scope>
    <source>
        <strain evidence="1 2">SCC3193</strain>
    </source>
</reference>
<sequence length="34" mass="4240">MQRRVTQQRYHTHTDASLDYLTEIFKAYLLYMMD</sequence>
<gene>
    <name evidence="1" type="ordered locus">W5S_1750</name>
</gene>